<dbReference type="AlphaFoldDB" id="A0A2M7RCN1"/>
<dbReference type="Proteomes" id="UP000228689">
    <property type="component" value="Unassembled WGS sequence"/>
</dbReference>
<proteinExistence type="predicted"/>
<sequence>MSKYEDKYNIKEDKKLTDFHLNRRMFCIYNDKVEIAPVDVSYSHADWFEKEGWMTKDDDKLMDLIPRGIINDQEDIIFYVGNEFAINKDIELLFFKHLKELVNKLDLDTSKQIFGGLTRGEPNTIWPPTKSYGTIADNL</sequence>
<reference evidence="2" key="1">
    <citation type="submission" date="2017-09" db="EMBL/GenBank/DDBJ databases">
        <title>Depth-based differentiation of microbial function through sediment-hosted aquifers and enrichment of novel symbionts in the deep terrestrial subsurface.</title>
        <authorList>
            <person name="Probst A.J."/>
            <person name="Ladd B."/>
            <person name="Jarett J.K."/>
            <person name="Geller-Mcgrath D.E."/>
            <person name="Sieber C.M.K."/>
            <person name="Emerson J.B."/>
            <person name="Anantharaman K."/>
            <person name="Thomas B.C."/>
            <person name="Malmstrom R."/>
            <person name="Stieglmeier M."/>
            <person name="Klingl A."/>
            <person name="Woyke T."/>
            <person name="Ryan C.M."/>
            <person name="Banfield J.F."/>
        </authorList>
    </citation>
    <scope>NUCLEOTIDE SEQUENCE [LARGE SCALE GENOMIC DNA]</scope>
</reference>
<comment type="caution">
    <text evidence="1">The sequence shown here is derived from an EMBL/GenBank/DDBJ whole genome shotgun (WGS) entry which is preliminary data.</text>
</comment>
<accession>A0A2M7RCN1</accession>
<organism evidence="1 2">
    <name type="scientific">Candidatus Komeilibacteria bacterium CG_4_10_14_0_8_um_filter_37_78</name>
    <dbReference type="NCBI Taxonomy" id="1974471"/>
    <lineage>
        <taxon>Bacteria</taxon>
        <taxon>Candidatus Komeiliibacteriota</taxon>
    </lineage>
</organism>
<dbReference type="EMBL" id="PFMC01000061">
    <property type="protein sequence ID" value="PIY94518.1"/>
    <property type="molecule type" value="Genomic_DNA"/>
</dbReference>
<evidence type="ECO:0000313" key="2">
    <source>
        <dbReference type="Proteomes" id="UP000228689"/>
    </source>
</evidence>
<evidence type="ECO:0000313" key="1">
    <source>
        <dbReference type="EMBL" id="PIY94518.1"/>
    </source>
</evidence>
<name>A0A2M7RCN1_9BACT</name>
<gene>
    <name evidence="1" type="ORF">COY67_02300</name>
</gene>
<protein>
    <submittedName>
        <fullName evidence="1">Uncharacterized protein</fullName>
    </submittedName>
</protein>